<dbReference type="AlphaFoldDB" id="A0A498DCL7"/>
<protein>
    <submittedName>
        <fullName evidence="2">DUF2188 domain-containing protein</fullName>
    </submittedName>
</protein>
<dbReference type="EMBL" id="RCHR01000002">
    <property type="protein sequence ID" value="RLL46717.1"/>
    <property type="molecule type" value="Genomic_DNA"/>
</dbReference>
<accession>A0A498DCL7</accession>
<proteinExistence type="predicted"/>
<evidence type="ECO:0000313" key="3">
    <source>
        <dbReference type="Proteomes" id="UP000270219"/>
    </source>
</evidence>
<dbReference type="InterPro" id="IPR018691">
    <property type="entry name" value="DUF2188"/>
</dbReference>
<dbReference type="RefSeq" id="WP_121521968.1">
    <property type="nucleotide sequence ID" value="NZ_RCHR01000002.1"/>
</dbReference>
<feature type="region of interest" description="Disordered" evidence="1">
    <location>
        <begin position="1"/>
        <end position="21"/>
    </location>
</feature>
<organism evidence="2 3">
    <name type="scientific">Oceanobacillus piezotolerans</name>
    <dbReference type="NCBI Taxonomy" id="2448030"/>
    <lineage>
        <taxon>Bacteria</taxon>
        <taxon>Bacillati</taxon>
        <taxon>Bacillota</taxon>
        <taxon>Bacilli</taxon>
        <taxon>Bacillales</taxon>
        <taxon>Bacillaceae</taxon>
        <taxon>Oceanobacillus</taxon>
    </lineage>
</organism>
<dbReference type="Proteomes" id="UP000270219">
    <property type="component" value="Unassembled WGS sequence"/>
</dbReference>
<dbReference type="Pfam" id="PF09954">
    <property type="entry name" value="DUF2188"/>
    <property type="match status" value="1"/>
</dbReference>
<dbReference type="OrthoDB" id="2168035at2"/>
<sequence length="86" mass="9856">MADNNNSDRSEYFEERAGTEDARFHVVPHQEEGWAIKREGEDDPELTTDSKDKAVEKAKKMAKDASTMVIIHNDDGQIEDQLNYKD</sequence>
<keyword evidence="3" id="KW-1185">Reference proteome</keyword>
<reference evidence="2 3" key="1">
    <citation type="submission" date="2018-10" db="EMBL/GenBank/DDBJ databases">
        <title>Oceanobacillus sp. YLB-02 draft genome.</title>
        <authorList>
            <person name="Yu L."/>
        </authorList>
    </citation>
    <scope>NUCLEOTIDE SEQUENCE [LARGE SCALE GENOMIC DNA]</scope>
    <source>
        <strain evidence="2 3">YLB-02</strain>
    </source>
</reference>
<name>A0A498DCL7_9BACI</name>
<evidence type="ECO:0000313" key="2">
    <source>
        <dbReference type="EMBL" id="RLL46717.1"/>
    </source>
</evidence>
<comment type="caution">
    <text evidence="2">The sequence shown here is derived from an EMBL/GenBank/DDBJ whole genome shotgun (WGS) entry which is preliminary data.</text>
</comment>
<evidence type="ECO:0000256" key="1">
    <source>
        <dbReference type="SAM" id="MobiDB-lite"/>
    </source>
</evidence>
<gene>
    <name evidence="2" type="ORF">D8M04_05805</name>
</gene>